<feature type="transmembrane region" description="Helical" evidence="3">
    <location>
        <begin position="55"/>
        <end position="77"/>
    </location>
</feature>
<reference evidence="4 5" key="1">
    <citation type="submission" date="2021-06" db="EMBL/GenBank/DDBJ databases">
        <title>A haploid diamondback moth (Plutella xylostella L.) genome assembly resolves 31 chromosomes and identifies a diamide resistance mutation.</title>
        <authorList>
            <person name="Ward C.M."/>
            <person name="Perry K.D."/>
            <person name="Baker G."/>
            <person name="Powis K."/>
            <person name="Heckel D.G."/>
            <person name="Baxter S.W."/>
        </authorList>
    </citation>
    <scope>NUCLEOTIDE SEQUENCE [LARGE SCALE GENOMIC DNA]</scope>
    <source>
        <strain evidence="4 5">LV</strain>
        <tissue evidence="4">Single pupa</tissue>
    </source>
</reference>
<keyword evidence="5" id="KW-1185">Reference proteome</keyword>
<keyword evidence="3" id="KW-1133">Transmembrane helix</keyword>
<evidence type="ECO:0000313" key="4">
    <source>
        <dbReference type="EMBL" id="KAG7300553.1"/>
    </source>
</evidence>
<gene>
    <name evidence="4" type="ORF">JYU34_016200</name>
</gene>
<evidence type="ECO:0000256" key="2">
    <source>
        <dbReference type="SAM" id="MobiDB-lite"/>
    </source>
</evidence>
<dbReference type="EMBL" id="JAHIBW010000021">
    <property type="protein sequence ID" value="KAG7300553.1"/>
    <property type="molecule type" value="Genomic_DNA"/>
</dbReference>
<comment type="caution">
    <text evidence="4">The sequence shown here is derived from an EMBL/GenBank/DDBJ whole genome shotgun (WGS) entry which is preliminary data.</text>
</comment>
<dbReference type="Proteomes" id="UP000823941">
    <property type="component" value="Chromosome 21"/>
</dbReference>
<keyword evidence="3" id="KW-0812">Transmembrane</keyword>
<organism evidence="4 5">
    <name type="scientific">Plutella xylostella</name>
    <name type="common">Diamondback moth</name>
    <name type="synonym">Plutella maculipennis</name>
    <dbReference type="NCBI Taxonomy" id="51655"/>
    <lineage>
        <taxon>Eukaryota</taxon>
        <taxon>Metazoa</taxon>
        <taxon>Ecdysozoa</taxon>
        <taxon>Arthropoda</taxon>
        <taxon>Hexapoda</taxon>
        <taxon>Insecta</taxon>
        <taxon>Pterygota</taxon>
        <taxon>Neoptera</taxon>
        <taxon>Endopterygota</taxon>
        <taxon>Lepidoptera</taxon>
        <taxon>Glossata</taxon>
        <taxon>Ditrysia</taxon>
        <taxon>Yponomeutoidea</taxon>
        <taxon>Plutellidae</taxon>
        <taxon>Plutella</taxon>
    </lineage>
</organism>
<keyword evidence="3" id="KW-0472">Membrane</keyword>
<evidence type="ECO:0000256" key="3">
    <source>
        <dbReference type="SAM" id="Phobius"/>
    </source>
</evidence>
<keyword evidence="1" id="KW-0175">Coiled coil</keyword>
<feature type="coiled-coil region" evidence="1">
    <location>
        <begin position="15"/>
        <end position="42"/>
    </location>
</feature>
<feature type="region of interest" description="Disordered" evidence="2">
    <location>
        <begin position="85"/>
        <end position="121"/>
    </location>
</feature>
<feature type="compositionally biased region" description="Low complexity" evidence="2">
    <location>
        <begin position="97"/>
        <end position="110"/>
    </location>
</feature>
<evidence type="ECO:0000313" key="5">
    <source>
        <dbReference type="Proteomes" id="UP000823941"/>
    </source>
</evidence>
<name>A0ABQ7Q5S9_PLUXY</name>
<protein>
    <submittedName>
        <fullName evidence="4">Uncharacterized protein</fullName>
    </submittedName>
</protein>
<accession>A0ABQ7Q5S9</accession>
<sequence length="155" mass="17309">MSPINNLINITVPHLHIANESQQELEKEASVIENKINDLKNKQVLISDSVSNHDIHHYAMIYLLVGAAGMVGLIYMARRVQCGRQRTPTTRADGEGAQTRSPATAAAAEPRQSRTTVARQESAHTVFEMLERRRENKSTSPVLKKFNDFISENSV</sequence>
<evidence type="ECO:0000256" key="1">
    <source>
        <dbReference type="SAM" id="Coils"/>
    </source>
</evidence>
<proteinExistence type="predicted"/>